<dbReference type="EMBL" id="FZQP02002448">
    <property type="protein sequence ID" value="VVC95754.1"/>
    <property type="molecule type" value="Genomic_DNA"/>
</dbReference>
<sequence>MEIIKMLPALFLFASAFAQYEGYGLDYEDYRPLYHHQIGQHNIDEYDVDYHAHPKYAFDYSVKDPHTGDDKEHWETRDGDKVKGQYTVVDTDGTKRIVEYQADDNGFNAVVHKIGAPKIIEEPSKPVHEPSYPEYQGYEGGFSPIVAYDHKQ</sequence>
<evidence type="ECO:0000256" key="4">
    <source>
        <dbReference type="SAM" id="SignalP"/>
    </source>
</evidence>
<feature type="chain" id="PRO_5022982067" description="Cuticle protein 19" evidence="4">
    <location>
        <begin position="19"/>
        <end position="152"/>
    </location>
</feature>
<dbReference type="InterPro" id="IPR000618">
    <property type="entry name" value="Insect_cuticle"/>
</dbReference>
<dbReference type="Proteomes" id="UP000324832">
    <property type="component" value="Unassembled WGS sequence"/>
</dbReference>
<dbReference type="PANTHER" id="PTHR12236:SF75">
    <property type="entry name" value="CUTICULAR PROTEIN 62BB, ISOFORM A"/>
    <property type="match status" value="1"/>
</dbReference>
<dbReference type="PANTHER" id="PTHR12236">
    <property type="entry name" value="STRUCTURAL CONTITUENT OF CUTICLE"/>
    <property type="match status" value="1"/>
</dbReference>
<evidence type="ECO:0000313" key="5">
    <source>
        <dbReference type="EMBL" id="VVC95754.1"/>
    </source>
</evidence>
<keyword evidence="1 3" id="KW-0193">Cuticle</keyword>
<proteinExistence type="predicted"/>
<reference evidence="5 6" key="1">
    <citation type="submission" date="2017-07" db="EMBL/GenBank/DDBJ databases">
        <authorList>
            <person name="Talla V."/>
            <person name="Backstrom N."/>
        </authorList>
    </citation>
    <scope>NUCLEOTIDE SEQUENCE [LARGE SCALE GENOMIC DNA]</scope>
</reference>
<feature type="signal peptide" evidence="4">
    <location>
        <begin position="1"/>
        <end position="18"/>
    </location>
</feature>
<protein>
    <recommendedName>
        <fullName evidence="7">Cuticle protein 19</fullName>
    </recommendedName>
</protein>
<dbReference type="GO" id="GO:0042302">
    <property type="term" value="F:structural constituent of cuticle"/>
    <property type="evidence" value="ECO:0007669"/>
    <property type="project" value="UniProtKB-UniRule"/>
</dbReference>
<evidence type="ECO:0000313" key="6">
    <source>
        <dbReference type="Proteomes" id="UP000324832"/>
    </source>
</evidence>
<keyword evidence="6" id="KW-1185">Reference proteome</keyword>
<organism evidence="5 6">
    <name type="scientific">Leptidea sinapis</name>
    <dbReference type="NCBI Taxonomy" id="189913"/>
    <lineage>
        <taxon>Eukaryota</taxon>
        <taxon>Metazoa</taxon>
        <taxon>Ecdysozoa</taxon>
        <taxon>Arthropoda</taxon>
        <taxon>Hexapoda</taxon>
        <taxon>Insecta</taxon>
        <taxon>Pterygota</taxon>
        <taxon>Neoptera</taxon>
        <taxon>Endopterygota</taxon>
        <taxon>Lepidoptera</taxon>
        <taxon>Glossata</taxon>
        <taxon>Ditrysia</taxon>
        <taxon>Papilionoidea</taxon>
        <taxon>Pieridae</taxon>
        <taxon>Dismorphiinae</taxon>
        <taxon>Leptidea</taxon>
    </lineage>
</organism>
<dbReference type="GO" id="GO:0005615">
    <property type="term" value="C:extracellular space"/>
    <property type="evidence" value="ECO:0007669"/>
    <property type="project" value="TreeGrafter"/>
</dbReference>
<dbReference type="PROSITE" id="PS00233">
    <property type="entry name" value="CHIT_BIND_RR_1"/>
    <property type="match status" value="1"/>
</dbReference>
<evidence type="ECO:0008006" key="7">
    <source>
        <dbReference type="Google" id="ProtNLM"/>
    </source>
</evidence>
<dbReference type="PROSITE" id="PS51155">
    <property type="entry name" value="CHIT_BIND_RR_2"/>
    <property type="match status" value="1"/>
</dbReference>
<evidence type="ECO:0000256" key="2">
    <source>
        <dbReference type="ARBA" id="ARBA00022729"/>
    </source>
</evidence>
<gene>
    <name evidence="5" type="ORF">LSINAPIS_LOCUS7397</name>
</gene>
<dbReference type="Pfam" id="PF00379">
    <property type="entry name" value="Chitin_bind_4"/>
    <property type="match status" value="1"/>
</dbReference>
<dbReference type="InterPro" id="IPR031311">
    <property type="entry name" value="CHIT_BIND_RR_consensus"/>
</dbReference>
<dbReference type="PRINTS" id="PR00947">
    <property type="entry name" value="CUTICLE"/>
</dbReference>
<dbReference type="GO" id="GO:0031012">
    <property type="term" value="C:extracellular matrix"/>
    <property type="evidence" value="ECO:0007669"/>
    <property type="project" value="TreeGrafter"/>
</dbReference>
<keyword evidence="2 4" id="KW-0732">Signal</keyword>
<dbReference type="InterPro" id="IPR051217">
    <property type="entry name" value="Insect_Cuticle_Struc_Prot"/>
</dbReference>
<dbReference type="AlphaFoldDB" id="A0A5E4QDZ6"/>
<accession>A0A5E4QDZ6</accession>
<evidence type="ECO:0000256" key="3">
    <source>
        <dbReference type="PROSITE-ProRule" id="PRU00497"/>
    </source>
</evidence>
<name>A0A5E4QDZ6_9NEOP</name>
<evidence type="ECO:0000256" key="1">
    <source>
        <dbReference type="ARBA" id="ARBA00022460"/>
    </source>
</evidence>